<dbReference type="Proteomes" id="UP001138661">
    <property type="component" value="Unassembled WGS sequence"/>
</dbReference>
<dbReference type="GO" id="GO:0015423">
    <property type="term" value="F:ABC-type maltose transporter activity"/>
    <property type="evidence" value="ECO:0007669"/>
    <property type="project" value="TreeGrafter"/>
</dbReference>
<keyword evidence="3" id="KW-0547">Nucleotide-binding</keyword>
<organism evidence="6 7">
    <name type="scientific">Roseobacter insulae</name>
    <dbReference type="NCBI Taxonomy" id="2859783"/>
    <lineage>
        <taxon>Bacteria</taxon>
        <taxon>Pseudomonadati</taxon>
        <taxon>Pseudomonadota</taxon>
        <taxon>Alphaproteobacteria</taxon>
        <taxon>Rhodobacterales</taxon>
        <taxon>Roseobacteraceae</taxon>
        <taxon>Roseobacter</taxon>
    </lineage>
</organism>
<dbReference type="InterPro" id="IPR003593">
    <property type="entry name" value="AAA+_ATPase"/>
</dbReference>
<dbReference type="PANTHER" id="PTHR43875">
    <property type="entry name" value="MALTODEXTRIN IMPORT ATP-BINDING PROTEIN MSMX"/>
    <property type="match status" value="1"/>
</dbReference>
<name>A0A9X1FT88_9RHOB</name>
<dbReference type="PROSITE" id="PS50893">
    <property type="entry name" value="ABC_TRANSPORTER_2"/>
    <property type="match status" value="1"/>
</dbReference>
<dbReference type="PANTHER" id="PTHR43875:SF3">
    <property type="entry name" value="MALTOSE_MALTODEXTRIN IMPORT ATP-BINDING PROTEIN MALK"/>
    <property type="match status" value="1"/>
</dbReference>
<reference evidence="6" key="1">
    <citation type="submission" date="2021-07" db="EMBL/GenBank/DDBJ databases">
        <title>Roseobacter insulae sp. nov., isolated from a tidal flat.</title>
        <authorList>
            <person name="Park S."/>
            <person name="Yoon J.-H."/>
        </authorList>
    </citation>
    <scope>NUCLEOTIDE SEQUENCE</scope>
    <source>
        <strain evidence="6">YSTF-M11</strain>
    </source>
</reference>
<dbReference type="GO" id="GO:0016887">
    <property type="term" value="F:ATP hydrolysis activity"/>
    <property type="evidence" value="ECO:0007669"/>
    <property type="project" value="InterPro"/>
</dbReference>
<comment type="caution">
    <text evidence="6">The sequence shown here is derived from an EMBL/GenBank/DDBJ whole genome shotgun (WGS) entry which is preliminary data.</text>
</comment>
<dbReference type="InterPro" id="IPR003439">
    <property type="entry name" value="ABC_transporter-like_ATP-bd"/>
</dbReference>
<dbReference type="SMART" id="SM00382">
    <property type="entry name" value="AAA"/>
    <property type="match status" value="1"/>
</dbReference>
<dbReference type="GO" id="GO:1990060">
    <property type="term" value="C:maltose transport complex"/>
    <property type="evidence" value="ECO:0007669"/>
    <property type="project" value="TreeGrafter"/>
</dbReference>
<protein>
    <submittedName>
        <fullName evidence="6">ABC transporter ATP-binding protein</fullName>
    </submittedName>
</protein>
<dbReference type="RefSeq" id="WP_219499432.1">
    <property type="nucleotide sequence ID" value="NZ_JAHXDN010000001.1"/>
</dbReference>
<dbReference type="CDD" id="cd03301">
    <property type="entry name" value="ABC_MalK_N"/>
    <property type="match status" value="1"/>
</dbReference>
<keyword evidence="4 6" id="KW-0067">ATP-binding</keyword>
<gene>
    <name evidence="6" type="ORF">KX928_04415</name>
</gene>
<evidence type="ECO:0000313" key="6">
    <source>
        <dbReference type="EMBL" id="MBW4707027.1"/>
    </source>
</evidence>
<accession>A0A9X1FT88</accession>
<evidence type="ECO:0000256" key="4">
    <source>
        <dbReference type="ARBA" id="ARBA00022840"/>
    </source>
</evidence>
<keyword evidence="2" id="KW-0813">Transport</keyword>
<evidence type="ECO:0000313" key="7">
    <source>
        <dbReference type="Proteomes" id="UP001138661"/>
    </source>
</evidence>
<evidence type="ECO:0000256" key="1">
    <source>
        <dbReference type="ARBA" id="ARBA00005417"/>
    </source>
</evidence>
<dbReference type="InterPro" id="IPR015855">
    <property type="entry name" value="ABC_transpr_MalK-like"/>
</dbReference>
<comment type="similarity">
    <text evidence="1">Belongs to the ABC transporter superfamily.</text>
</comment>
<dbReference type="GO" id="GO:0055052">
    <property type="term" value="C:ATP-binding cassette (ABC) transporter complex, substrate-binding subunit-containing"/>
    <property type="evidence" value="ECO:0007669"/>
    <property type="project" value="TreeGrafter"/>
</dbReference>
<proteinExistence type="inferred from homology"/>
<evidence type="ECO:0000256" key="2">
    <source>
        <dbReference type="ARBA" id="ARBA00022448"/>
    </source>
</evidence>
<dbReference type="EMBL" id="JAHXDN010000001">
    <property type="protein sequence ID" value="MBW4707027.1"/>
    <property type="molecule type" value="Genomic_DNA"/>
</dbReference>
<dbReference type="InterPro" id="IPR013611">
    <property type="entry name" value="Transp-assoc_OB_typ2"/>
</dbReference>
<dbReference type="AlphaFoldDB" id="A0A9X1FT88"/>
<dbReference type="PROSITE" id="PS00211">
    <property type="entry name" value="ABC_TRANSPORTER_1"/>
    <property type="match status" value="1"/>
</dbReference>
<dbReference type="Pfam" id="PF08402">
    <property type="entry name" value="TOBE_2"/>
    <property type="match status" value="1"/>
</dbReference>
<sequence>MTALTLTHIHKSFGEVEVLKDINLTVEDGEFVVFVGPSGCGKSTLLRVIAGLEDATSGTVNIGGDVVNNVPPARRGIAMVFQSYALYPHLSVRGNMALGLKQEKQPKSVIDERVEKAVQMLDLSAYVDRRPSDLSGGQRQRVAIGRAIVRDPKLFLFDEPLSNLDAALRMNTRIEIAELHRTLSASMIYVTHDQTEAMTLADKIVVLRDGQVEQVGSPMELYNNPANQFVAGFLGSPSMNFLKKAPLAMPPNGALGIRPEHLRLVPNGRIRGTVTHVERLGGDTNLLVSTDQQEAVTVRLFGQDSTGVGEAVELDFDDHIAFAFDDKMQRAAV</sequence>
<dbReference type="FunFam" id="3.40.50.300:FF:000042">
    <property type="entry name" value="Maltose/maltodextrin ABC transporter, ATP-binding protein"/>
    <property type="match status" value="1"/>
</dbReference>
<feature type="domain" description="ABC transporter" evidence="5">
    <location>
        <begin position="4"/>
        <end position="234"/>
    </location>
</feature>
<keyword evidence="7" id="KW-1185">Reference proteome</keyword>
<evidence type="ECO:0000256" key="3">
    <source>
        <dbReference type="ARBA" id="ARBA00022741"/>
    </source>
</evidence>
<dbReference type="GO" id="GO:0005524">
    <property type="term" value="F:ATP binding"/>
    <property type="evidence" value="ECO:0007669"/>
    <property type="project" value="UniProtKB-KW"/>
</dbReference>
<dbReference type="Pfam" id="PF00005">
    <property type="entry name" value="ABC_tran"/>
    <property type="match status" value="1"/>
</dbReference>
<evidence type="ECO:0000259" key="5">
    <source>
        <dbReference type="PROSITE" id="PS50893"/>
    </source>
</evidence>
<dbReference type="InterPro" id="IPR047641">
    <property type="entry name" value="ABC_transpr_MalK/UgpC-like"/>
</dbReference>
<dbReference type="InterPro" id="IPR017871">
    <property type="entry name" value="ABC_transporter-like_CS"/>
</dbReference>